<dbReference type="EMBL" id="CP000490">
    <property type="protein sequence ID" value="ABL71194.1"/>
    <property type="molecule type" value="Genomic_DNA"/>
</dbReference>
<proteinExistence type="predicted"/>
<keyword evidence="2" id="KW-1185">Reference proteome</keyword>
<dbReference type="AlphaFoldDB" id="A1B6Q0"/>
<protein>
    <submittedName>
        <fullName evidence="1">Uncharacterized protein</fullName>
    </submittedName>
</protein>
<dbReference type="KEGG" id="pde:Pden_3113"/>
<reference evidence="2" key="1">
    <citation type="submission" date="2006-12" db="EMBL/GenBank/DDBJ databases">
        <title>Complete sequence of chromosome 2 of Paracoccus denitrificans PD1222.</title>
        <authorList>
            <person name="Copeland A."/>
            <person name="Lucas S."/>
            <person name="Lapidus A."/>
            <person name="Barry K."/>
            <person name="Detter J.C."/>
            <person name="Glavina del Rio T."/>
            <person name="Hammon N."/>
            <person name="Israni S."/>
            <person name="Dalin E."/>
            <person name="Tice H."/>
            <person name="Pitluck S."/>
            <person name="Munk A.C."/>
            <person name="Brettin T."/>
            <person name="Bruce D."/>
            <person name="Han C."/>
            <person name="Tapia R."/>
            <person name="Gilna P."/>
            <person name="Schmutz J."/>
            <person name="Larimer F."/>
            <person name="Land M."/>
            <person name="Hauser L."/>
            <person name="Kyrpides N."/>
            <person name="Lykidis A."/>
            <person name="Spiro S."/>
            <person name="Richardson D.J."/>
            <person name="Moir J.W.B."/>
            <person name="Ferguson S.J."/>
            <person name="van Spanning R.J.M."/>
            <person name="Richardson P."/>
        </authorList>
    </citation>
    <scope>NUCLEOTIDE SEQUENCE [LARGE SCALE GENOMIC DNA]</scope>
    <source>
        <strain evidence="2">Pd 1222</strain>
    </source>
</reference>
<dbReference type="HOGENOM" id="CLU_1561423_0_0_5"/>
<evidence type="ECO:0000313" key="1">
    <source>
        <dbReference type="EMBL" id="ABL71194.1"/>
    </source>
</evidence>
<evidence type="ECO:0000313" key="2">
    <source>
        <dbReference type="Proteomes" id="UP000000361"/>
    </source>
</evidence>
<sequence length="171" mass="17951">MQGNSEHSIGLNVSKNNHVIAVAEGGRGVYGCIWTSPDCNGLVGSGSELAIADVYPASVNGPILRRREPRWISARFLLNAPVTSASAVPVWGSCIAAIDNVTNDRFGPGRCVGYNVAARCCRERTGLPPSVHGEAHPPTADHAGLRVVAEGAGDAGRTRRRMSARVTTPVI</sequence>
<accession>A1B6Q0</accession>
<dbReference type="Proteomes" id="UP000000361">
    <property type="component" value="Chromosome 2"/>
</dbReference>
<gene>
    <name evidence="1" type="ordered locus">Pden_3113</name>
</gene>
<dbReference type="STRING" id="318586.Pden_3113"/>
<dbReference type="EnsemblBacteria" id="ABL71194">
    <property type="protein sequence ID" value="ABL71194"/>
    <property type="gene ID" value="Pden_3113"/>
</dbReference>
<organism evidence="1 2">
    <name type="scientific">Paracoccus denitrificans (strain Pd 1222)</name>
    <dbReference type="NCBI Taxonomy" id="318586"/>
    <lineage>
        <taxon>Bacteria</taxon>
        <taxon>Pseudomonadati</taxon>
        <taxon>Pseudomonadota</taxon>
        <taxon>Alphaproteobacteria</taxon>
        <taxon>Rhodobacterales</taxon>
        <taxon>Paracoccaceae</taxon>
        <taxon>Paracoccus</taxon>
    </lineage>
</organism>
<name>A1B6Q0_PARDP</name>